<sequence>MAKTRRMTTEFGKQVKQALIQKNLTQHDLALIVGISDSYLCDILKGLKRPQKHVNQICSILEIEEKKIAS</sequence>
<name>A0ACB5UF44_9FIRM</name>
<dbReference type="EMBL" id="BTPU01000005">
    <property type="protein sequence ID" value="GMQ61169.1"/>
    <property type="molecule type" value="Genomic_DNA"/>
</dbReference>
<reference evidence="1" key="1">
    <citation type="submission" date="2023-09" db="EMBL/GenBank/DDBJ databases">
        <title>Vallitalea sediminicola and Vallitalea maricola sp. nov., anaerobic bacteria isolated from marine sediment.</title>
        <authorList>
            <person name="Hirano S."/>
            <person name="Maeda A."/>
            <person name="Terahara T."/>
            <person name="Mori K."/>
            <person name="Hamada M."/>
            <person name="Matsumoto R."/>
            <person name="Kobayashi T."/>
        </authorList>
    </citation>
    <scope>NUCLEOTIDE SEQUENCE</scope>
    <source>
        <strain evidence="1">AN17-2</strain>
    </source>
</reference>
<gene>
    <name evidence="1" type="ORF">AN2V17_03970</name>
</gene>
<proteinExistence type="predicted"/>
<evidence type="ECO:0000313" key="2">
    <source>
        <dbReference type="Proteomes" id="UP001374599"/>
    </source>
</evidence>
<organism evidence="1 2">
    <name type="scientific">Vallitalea maricola</name>
    <dbReference type="NCBI Taxonomy" id="3074433"/>
    <lineage>
        <taxon>Bacteria</taxon>
        <taxon>Bacillati</taxon>
        <taxon>Bacillota</taxon>
        <taxon>Clostridia</taxon>
        <taxon>Lachnospirales</taxon>
        <taxon>Vallitaleaceae</taxon>
        <taxon>Vallitalea</taxon>
    </lineage>
</organism>
<keyword evidence="2" id="KW-1185">Reference proteome</keyword>
<dbReference type="Proteomes" id="UP001374599">
    <property type="component" value="Unassembled WGS sequence"/>
</dbReference>
<evidence type="ECO:0000313" key="1">
    <source>
        <dbReference type="EMBL" id="GMQ61169.1"/>
    </source>
</evidence>
<comment type="caution">
    <text evidence="1">The sequence shown here is derived from an EMBL/GenBank/DDBJ whole genome shotgun (WGS) entry which is preliminary data.</text>
</comment>
<accession>A0ACB5UF44</accession>
<protein>
    <submittedName>
        <fullName evidence="1">Uncharacterized protein</fullName>
    </submittedName>
</protein>